<name>A0A382U8G4_9ZZZZ</name>
<dbReference type="EMBL" id="UINC01142001">
    <property type="protein sequence ID" value="SVD30071.1"/>
    <property type="molecule type" value="Genomic_DNA"/>
</dbReference>
<reference evidence="1" key="1">
    <citation type="submission" date="2018-05" db="EMBL/GenBank/DDBJ databases">
        <authorList>
            <person name="Lanie J.A."/>
            <person name="Ng W.-L."/>
            <person name="Kazmierczak K.M."/>
            <person name="Andrzejewski T.M."/>
            <person name="Davidsen T.M."/>
            <person name="Wayne K.J."/>
            <person name="Tettelin H."/>
            <person name="Glass J.I."/>
            <person name="Rusch D."/>
            <person name="Podicherti R."/>
            <person name="Tsui H.-C.T."/>
            <person name="Winkler M.E."/>
        </authorList>
    </citation>
    <scope>NUCLEOTIDE SEQUENCE</scope>
</reference>
<sequence>MRGLIRKRPNSTSEPIATSNLKTRPVILSSASIKTRSLYPALAGVVQKKRTSKP</sequence>
<feature type="non-terminal residue" evidence="1">
    <location>
        <position position="54"/>
    </location>
</feature>
<protein>
    <submittedName>
        <fullName evidence="1">Uncharacterized protein</fullName>
    </submittedName>
</protein>
<evidence type="ECO:0000313" key="1">
    <source>
        <dbReference type="EMBL" id="SVD30071.1"/>
    </source>
</evidence>
<dbReference type="AlphaFoldDB" id="A0A382U8G4"/>
<organism evidence="1">
    <name type="scientific">marine metagenome</name>
    <dbReference type="NCBI Taxonomy" id="408172"/>
    <lineage>
        <taxon>unclassified sequences</taxon>
        <taxon>metagenomes</taxon>
        <taxon>ecological metagenomes</taxon>
    </lineage>
</organism>
<gene>
    <name evidence="1" type="ORF">METZ01_LOCUS382925</name>
</gene>
<accession>A0A382U8G4</accession>
<proteinExistence type="predicted"/>